<dbReference type="InterPro" id="IPR035965">
    <property type="entry name" value="PAS-like_dom_sf"/>
</dbReference>
<dbReference type="SMART" id="SM00267">
    <property type="entry name" value="GGDEF"/>
    <property type="match status" value="1"/>
</dbReference>
<dbReference type="SMART" id="SM00091">
    <property type="entry name" value="PAS"/>
    <property type="match status" value="2"/>
</dbReference>
<dbReference type="InterPro" id="IPR043128">
    <property type="entry name" value="Rev_trsase/Diguanyl_cyclase"/>
</dbReference>
<reference evidence="7" key="1">
    <citation type="submission" date="2017-07" db="EMBL/GenBank/DDBJ databases">
        <title>The cable genome - Insights into the physiology and evolution of filamentous bacteria capable of sulfide oxidation via long distance electron transfer.</title>
        <authorList>
            <person name="Thorup C."/>
            <person name="Bjerg J.T."/>
            <person name="Schreiber L."/>
            <person name="Nielsen L.P."/>
            <person name="Kjeldsen K.U."/>
            <person name="Boesen T."/>
            <person name="Boggild A."/>
            <person name="Meysman F."/>
            <person name="Geelhoed J."/>
            <person name="Schramm A."/>
        </authorList>
    </citation>
    <scope>NUCLEOTIDE SEQUENCE [LARGE SCALE GENOMIC DNA]</scope>
    <source>
        <strain evidence="7">GS</strain>
    </source>
</reference>
<name>A0A521G2C6_9BACT</name>
<dbReference type="InterPro" id="IPR001610">
    <property type="entry name" value="PAC"/>
</dbReference>
<dbReference type="InterPro" id="IPR000014">
    <property type="entry name" value="PAS"/>
</dbReference>
<dbReference type="CDD" id="cd01949">
    <property type="entry name" value="GGDEF"/>
    <property type="match status" value="1"/>
</dbReference>
<dbReference type="PANTHER" id="PTHR44757:SF2">
    <property type="entry name" value="BIOFILM ARCHITECTURE MAINTENANCE PROTEIN MBAA"/>
    <property type="match status" value="1"/>
</dbReference>
<dbReference type="Gene3D" id="3.30.450.20">
    <property type="entry name" value="PAS domain"/>
    <property type="match status" value="2"/>
</dbReference>
<comment type="caution">
    <text evidence="7">The sequence shown here is derived from an EMBL/GenBank/DDBJ whole genome shotgun (WGS) entry which is preliminary data.</text>
</comment>
<evidence type="ECO:0000259" key="3">
    <source>
        <dbReference type="PROSITE" id="PS50110"/>
    </source>
</evidence>
<dbReference type="Proteomes" id="UP000316238">
    <property type="component" value="Unassembled WGS sequence"/>
</dbReference>
<dbReference type="InterPro" id="IPR052155">
    <property type="entry name" value="Biofilm_reg_signaling"/>
</dbReference>
<dbReference type="FunFam" id="3.30.70.270:FF:000001">
    <property type="entry name" value="Diguanylate cyclase domain protein"/>
    <property type="match status" value="1"/>
</dbReference>
<keyword evidence="2" id="KW-0175">Coiled coil</keyword>
<evidence type="ECO:0000256" key="1">
    <source>
        <dbReference type="PROSITE-ProRule" id="PRU00169"/>
    </source>
</evidence>
<feature type="coiled-coil region" evidence="2">
    <location>
        <begin position="145"/>
        <end position="172"/>
    </location>
</feature>
<dbReference type="SMART" id="SM00448">
    <property type="entry name" value="REC"/>
    <property type="match status" value="1"/>
</dbReference>
<evidence type="ECO:0000313" key="7">
    <source>
        <dbReference type="EMBL" id="TAA75174.1"/>
    </source>
</evidence>
<dbReference type="PROSITE" id="PS50110">
    <property type="entry name" value="RESPONSE_REGULATORY"/>
    <property type="match status" value="1"/>
</dbReference>
<evidence type="ECO:0000259" key="5">
    <source>
        <dbReference type="PROSITE" id="PS50113"/>
    </source>
</evidence>
<evidence type="ECO:0000259" key="6">
    <source>
        <dbReference type="PROSITE" id="PS50887"/>
    </source>
</evidence>
<feature type="domain" description="PAC" evidence="5">
    <location>
        <begin position="368"/>
        <end position="420"/>
    </location>
</feature>
<dbReference type="SMART" id="SM00086">
    <property type="entry name" value="PAC"/>
    <property type="match status" value="2"/>
</dbReference>
<feature type="domain" description="PAC" evidence="5">
    <location>
        <begin position="246"/>
        <end position="298"/>
    </location>
</feature>
<dbReference type="EMBL" id="NQJD01000010">
    <property type="protein sequence ID" value="TAA75174.1"/>
    <property type="molecule type" value="Genomic_DNA"/>
</dbReference>
<accession>A0A521G2C6</accession>
<feature type="domain" description="GGDEF" evidence="6">
    <location>
        <begin position="452"/>
        <end position="582"/>
    </location>
</feature>
<feature type="domain" description="Response regulatory" evidence="3">
    <location>
        <begin position="23"/>
        <end position="139"/>
    </location>
</feature>
<feature type="domain" description="PAS" evidence="4">
    <location>
        <begin position="172"/>
        <end position="242"/>
    </location>
</feature>
<dbReference type="Pfam" id="PF13426">
    <property type="entry name" value="PAS_9"/>
    <property type="match status" value="2"/>
</dbReference>
<dbReference type="Gene3D" id="3.40.50.2300">
    <property type="match status" value="1"/>
</dbReference>
<proteinExistence type="predicted"/>
<dbReference type="PROSITE" id="PS50113">
    <property type="entry name" value="PAC"/>
    <property type="match status" value="2"/>
</dbReference>
<protein>
    <submittedName>
        <fullName evidence="7">PAS domain S-box-containing protein/diguanylate cyclase (GGDEF) domain-containing protein</fullName>
    </submittedName>
</protein>
<dbReference type="Pfam" id="PF00990">
    <property type="entry name" value="GGDEF"/>
    <property type="match status" value="1"/>
</dbReference>
<dbReference type="CDD" id="cd00130">
    <property type="entry name" value="PAS"/>
    <property type="match status" value="2"/>
</dbReference>
<feature type="domain" description="PAS" evidence="4">
    <location>
        <begin position="302"/>
        <end position="366"/>
    </location>
</feature>
<dbReference type="InterPro" id="IPR000700">
    <property type="entry name" value="PAS-assoc_C"/>
</dbReference>
<organism evidence="7 8">
    <name type="scientific">Candidatus Electronema aureum</name>
    <dbReference type="NCBI Taxonomy" id="2005002"/>
    <lineage>
        <taxon>Bacteria</taxon>
        <taxon>Pseudomonadati</taxon>
        <taxon>Thermodesulfobacteriota</taxon>
        <taxon>Desulfobulbia</taxon>
        <taxon>Desulfobulbales</taxon>
        <taxon>Desulfobulbaceae</taxon>
        <taxon>Candidatus Electronema</taxon>
    </lineage>
</organism>
<dbReference type="AlphaFoldDB" id="A0A521G2C6"/>
<evidence type="ECO:0000256" key="2">
    <source>
        <dbReference type="SAM" id="Coils"/>
    </source>
</evidence>
<keyword evidence="1" id="KW-0597">Phosphoprotein</keyword>
<sequence>MKRLVTPEPAAVPDRSVDETPSYILIVDDRHSDLRLLEAILKGHGYRSLSLTNPTKVLKQCHSEPPEIILLDISMPELDGFQVCAQLKADPQLADIPVLFLTAMRDVANRIRGFKAGGSDFLIKPYEPSELIARVSTHIKLRKIQLELAGRNQELKEKISDLERTHAALLKSEARTEAVLNNAGVCIGVLDVGCTYQKVNGMYAQIFGYTPEEFRSMRLWDILHPDFADQAQETVARLRGGELEQHYADKVFVRKDGTQFPGGHWLSPQRDSDGRCSGFVCVISDLTKQKEAEYKLRLAHTVFETSSEGMLVTDANNCIIMVNPAFTAITGYRSEEVIGRQPSFQHSERHDQEFYHQMWDELLVNGRWQGEIWNCRQNGDIYPLWLSIALIRNQEGSIVNHVALFCDISERKKAEEILRYQAMHDPLTKLPNRAMFDERLRGALSRAKRKKKLVALLYLDLDNFKTVNDTLGHLAGDRFLQLVAETMQSCLRAEDMAARLGGDEFCAILEDVSSISQATGIAERIITELGSLDCFPDGCGLRTSIGIAVYPNHGIDAESLLRCADHAMYTAKRLGKGRCQMA</sequence>
<dbReference type="SUPFAM" id="SSF55785">
    <property type="entry name" value="PYP-like sensor domain (PAS domain)"/>
    <property type="match status" value="2"/>
</dbReference>
<dbReference type="Pfam" id="PF00072">
    <property type="entry name" value="Response_reg"/>
    <property type="match status" value="1"/>
</dbReference>
<dbReference type="NCBIfam" id="TIGR00254">
    <property type="entry name" value="GGDEF"/>
    <property type="match status" value="1"/>
</dbReference>
<dbReference type="Gene3D" id="3.30.70.270">
    <property type="match status" value="1"/>
</dbReference>
<evidence type="ECO:0000259" key="4">
    <source>
        <dbReference type="PROSITE" id="PS50112"/>
    </source>
</evidence>
<evidence type="ECO:0000313" key="8">
    <source>
        <dbReference type="Proteomes" id="UP000316238"/>
    </source>
</evidence>
<dbReference type="NCBIfam" id="TIGR00229">
    <property type="entry name" value="sensory_box"/>
    <property type="match status" value="2"/>
</dbReference>
<dbReference type="GO" id="GO:0000160">
    <property type="term" value="P:phosphorelay signal transduction system"/>
    <property type="evidence" value="ECO:0007669"/>
    <property type="project" value="InterPro"/>
</dbReference>
<dbReference type="InterPro" id="IPR000160">
    <property type="entry name" value="GGDEF_dom"/>
</dbReference>
<dbReference type="SUPFAM" id="SSF52172">
    <property type="entry name" value="CheY-like"/>
    <property type="match status" value="1"/>
</dbReference>
<dbReference type="GO" id="GO:0003824">
    <property type="term" value="F:catalytic activity"/>
    <property type="evidence" value="ECO:0007669"/>
    <property type="project" value="UniProtKB-ARBA"/>
</dbReference>
<dbReference type="PROSITE" id="PS50887">
    <property type="entry name" value="GGDEF"/>
    <property type="match status" value="1"/>
</dbReference>
<feature type="modified residue" description="4-aspartylphosphate" evidence="1">
    <location>
        <position position="72"/>
    </location>
</feature>
<dbReference type="InterPro" id="IPR029787">
    <property type="entry name" value="Nucleotide_cyclase"/>
</dbReference>
<keyword evidence="8" id="KW-1185">Reference proteome</keyword>
<gene>
    <name evidence="7" type="ORF">CDV28_11042</name>
</gene>
<dbReference type="InterPro" id="IPR001789">
    <property type="entry name" value="Sig_transdc_resp-reg_receiver"/>
</dbReference>
<dbReference type="PANTHER" id="PTHR44757">
    <property type="entry name" value="DIGUANYLATE CYCLASE DGCP"/>
    <property type="match status" value="1"/>
</dbReference>
<dbReference type="SUPFAM" id="SSF55073">
    <property type="entry name" value="Nucleotide cyclase"/>
    <property type="match status" value="1"/>
</dbReference>
<dbReference type="InterPro" id="IPR011006">
    <property type="entry name" value="CheY-like_superfamily"/>
</dbReference>
<dbReference type="PROSITE" id="PS50112">
    <property type="entry name" value="PAS"/>
    <property type="match status" value="2"/>
</dbReference>